<organism evidence="4 5">
    <name type="scientific">Psilocybe cf. subviscida</name>
    <dbReference type="NCBI Taxonomy" id="2480587"/>
    <lineage>
        <taxon>Eukaryota</taxon>
        <taxon>Fungi</taxon>
        <taxon>Dikarya</taxon>
        <taxon>Basidiomycota</taxon>
        <taxon>Agaricomycotina</taxon>
        <taxon>Agaricomycetes</taxon>
        <taxon>Agaricomycetidae</taxon>
        <taxon>Agaricales</taxon>
        <taxon>Agaricineae</taxon>
        <taxon>Strophariaceae</taxon>
        <taxon>Psilocybe</taxon>
    </lineage>
</organism>
<feature type="domain" description="Fe2OG dioxygenase" evidence="3">
    <location>
        <begin position="60"/>
        <end position="167"/>
    </location>
</feature>
<dbReference type="Pfam" id="PF14223">
    <property type="entry name" value="Retrotran_gag_2"/>
    <property type="match status" value="1"/>
</dbReference>
<dbReference type="PANTHER" id="PTHR47991">
    <property type="entry name" value="OXOGLUTARATE/IRON-DEPENDENT DIOXYGENASE"/>
    <property type="match status" value="1"/>
</dbReference>
<keyword evidence="1" id="KW-0479">Metal-binding</keyword>
<gene>
    <name evidence="4" type="ORF">D9619_011470</name>
</gene>
<comment type="caution">
    <text evidence="4">The sequence shown here is derived from an EMBL/GenBank/DDBJ whole genome shotgun (WGS) entry which is preliminary data.</text>
</comment>
<evidence type="ECO:0000256" key="1">
    <source>
        <dbReference type="ARBA" id="ARBA00022723"/>
    </source>
</evidence>
<evidence type="ECO:0000256" key="2">
    <source>
        <dbReference type="ARBA" id="ARBA00023004"/>
    </source>
</evidence>
<dbReference type="InterPro" id="IPR027443">
    <property type="entry name" value="IPNS-like_sf"/>
</dbReference>
<dbReference type="AlphaFoldDB" id="A0A8H5BU46"/>
<dbReference type="InterPro" id="IPR050295">
    <property type="entry name" value="Plant_2OG-oxidoreductases"/>
</dbReference>
<dbReference type="Gene3D" id="2.60.120.330">
    <property type="entry name" value="B-lactam Antibiotic, Isopenicillin N Synthase, Chain"/>
    <property type="match status" value="1"/>
</dbReference>
<dbReference type="PROSITE" id="PS51471">
    <property type="entry name" value="FE2OG_OXY"/>
    <property type="match status" value="1"/>
</dbReference>
<dbReference type="SUPFAM" id="SSF51197">
    <property type="entry name" value="Clavaminate synthase-like"/>
    <property type="match status" value="1"/>
</dbReference>
<keyword evidence="2" id="KW-0408">Iron</keyword>
<dbReference type="OrthoDB" id="288590at2759"/>
<evidence type="ECO:0000313" key="5">
    <source>
        <dbReference type="Proteomes" id="UP000567179"/>
    </source>
</evidence>
<evidence type="ECO:0000313" key="4">
    <source>
        <dbReference type="EMBL" id="KAF5328583.1"/>
    </source>
</evidence>
<dbReference type="InterPro" id="IPR054722">
    <property type="entry name" value="PolX-like_BBD"/>
</dbReference>
<dbReference type="Pfam" id="PF22936">
    <property type="entry name" value="Pol_BBD"/>
    <property type="match status" value="1"/>
</dbReference>
<protein>
    <recommendedName>
        <fullName evidence="3">Fe2OG dioxygenase domain-containing protein</fullName>
    </recommendedName>
</protein>
<dbReference type="EMBL" id="JAACJJ010000003">
    <property type="protein sequence ID" value="KAF5328583.1"/>
    <property type="molecule type" value="Genomic_DNA"/>
</dbReference>
<dbReference type="InterPro" id="IPR005123">
    <property type="entry name" value="Oxoglu/Fe-dep_dioxygenase_dom"/>
</dbReference>
<dbReference type="InterPro" id="IPR044861">
    <property type="entry name" value="IPNS-like_FE2OG_OXY"/>
</dbReference>
<keyword evidence="5" id="KW-1185">Reference proteome</keyword>
<dbReference type="Proteomes" id="UP000567179">
    <property type="component" value="Unassembled WGS sequence"/>
</dbReference>
<dbReference type="Pfam" id="PF03171">
    <property type="entry name" value="2OG-FeII_Oxy"/>
    <property type="match status" value="1"/>
</dbReference>
<sequence length="709" mass="76644">MLYKLWPDESLLPSFRPTFESYLVQVEALSYEFASLMSEAFGLGPHGLDRFYDDMTGRTMQHRAKVVKYPAVKDGEEGQGVGPHYDAGFLTFLLQASPHRGLQVQNLAGEWIDAPPIPDTFVVNIGKALEFVTGGLARATSHRVVSPQAALGEEATPRYSVPFFQNIGLDVRLGEHVLEFPPEILALRDARGNVAKTDSVNFSEFDREPSGKVNLIGRVKSHPDVAQMHYPELFKQYFPDGLPESGKGSARLFDLILILIVRPVCNIEDAGYCVMLDQRIASEQYDGTNWLEFKTKIRAAAKQRGVLGYLDGTIPCPPSPAEVALAAAAAAALVQGTTKGSPTRPSTPTPSPTTFATAYWGLTTPTYDEWQQRDAWTQGLISLNVKNAIGLGIKLDGTAAETYASIASIKDAVSDLGCITAEAELNAIKYNDGSDMDEHVATLRTAWIKANGQGAGITDTKFRMVVLKSLPPTWLPFIGSLYAEPTSTGVIARISAHSKMILSIVPGAGASLKALSTSTSNSKLRNPHLKCTNCSKPGHELATCFQKGGGKEGQFPEWWRGKKVGSAAQTTASATTTHVAASAIASTNEDSFYAFSTQHATSVTARNADGSLKTFGDSAASDHYFAARADFHDYVEEARMGETATGEKFRILGRGTVRKVSVVNGKRINISFMNVLHAPDFTHNLVSIGRLDRGGYTVQFGGGKLRVQP</sequence>
<dbReference type="GO" id="GO:0046872">
    <property type="term" value="F:metal ion binding"/>
    <property type="evidence" value="ECO:0007669"/>
    <property type="project" value="UniProtKB-KW"/>
</dbReference>
<accession>A0A8H5BU46</accession>
<reference evidence="4 5" key="1">
    <citation type="journal article" date="2020" name="ISME J.">
        <title>Uncovering the hidden diversity of litter-decomposition mechanisms in mushroom-forming fungi.</title>
        <authorList>
            <person name="Floudas D."/>
            <person name="Bentzer J."/>
            <person name="Ahren D."/>
            <person name="Johansson T."/>
            <person name="Persson P."/>
            <person name="Tunlid A."/>
        </authorList>
    </citation>
    <scope>NUCLEOTIDE SEQUENCE [LARGE SCALE GENOMIC DNA]</scope>
    <source>
        <strain evidence="4 5">CBS 101986</strain>
    </source>
</reference>
<evidence type="ECO:0000259" key="3">
    <source>
        <dbReference type="PROSITE" id="PS51471"/>
    </source>
</evidence>
<name>A0A8H5BU46_9AGAR</name>
<proteinExistence type="predicted"/>